<proteinExistence type="inferred from homology"/>
<evidence type="ECO:0000256" key="6">
    <source>
        <dbReference type="ARBA" id="ARBA00023136"/>
    </source>
</evidence>
<evidence type="ECO:0000256" key="5">
    <source>
        <dbReference type="ARBA" id="ARBA00022989"/>
    </source>
</evidence>
<dbReference type="RefSeq" id="WP_341566902.1">
    <property type="nucleotide sequence ID" value="NZ_JBAKAR010000004.1"/>
</dbReference>
<dbReference type="Pfam" id="PF04290">
    <property type="entry name" value="DctQ"/>
    <property type="match status" value="1"/>
</dbReference>
<dbReference type="Proteomes" id="UP001379949">
    <property type="component" value="Unassembled WGS sequence"/>
</dbReference>
<gene>
    <name evidence="9" type="ORF">V6242_07975</name>
</gene>
<feature type="transmembrane region" description="Helical" evidence="7">
    <location>
        <begin position="100"/>
        <end position="121"/>
    </location>
</feature>
<dbReference type="InterPro" id="IPR055348">
    <property type="entry name" value="DctQ"/>
</dbReference>
<evidence type="ECO:0000313" key="10">
    <source>
        <dbReference type="Proteomes" id="UP001379949"/>
    </source>
</evidence>
<evidence type="ECO:0000313" key="9">
    <source>
        <dbReference type="EMBL" id="MEL0613081.1"/>
    </source>
</evidence>
<reference evidence="9 10" key="1">
    <citation type="submission" date="2024-02" db="EMBL/GenBank/DDBJ databases">
        <title>Bacteria isolated from the canopy kelp, Nereocystis luetkeana.</title>
        <authorList>
            <person name="Pfister C.A."/>
            <person name="Younker I.T."/>
            <person name="Light S.H."/>
        </authorList>
    </citation>
    <scope>NUCLEOTIDE SEQUENCE [LARGE SCALE GENOMIC DNA]</scope>
    <source>
        <strain evidence="9 10">TI.4.07</strain>
    </source>
</reference>
<keyword evidence="10" id="KW-1185">Reference proteome</keyword>
<feature type="transmembrane region" description="Helical" evidence="7">
    <location>
        <begin position="141"/>
        <end position="168"/>
    </location>
</feature>
<comment type="subcellular location">
    <subcellularLocation>
        <location evidence="7">Cell inner membrane</location>
        <topology evidence="7">Multi-pass membrane protein</topology>
    </subcellularLocation>
    <subcellularLocation>
        <location evidence="1">Cell membrane</location>
        <topology evidence="1">Multi-pass membrane protein</topology>
    </subcellularLocation>
</comment>
<evidence type="ECO:0000256" key="7">
    <source>
        <dbReference type="RuleBase" id="RU369079"/>
    </source>
</evidence>
<comment type="similarity">
    <text evidence="7">Belongs to the TRAP transporter small permease family.</text>
</comment>
<feature type="domain" description="Tripartite ATP-independent periplasmic transporters DctQ component" evidence="8">
    <location>
        <begin position="41"/>
        <end position="171"/>
    </location>
</feature>
<evidence type="ECO:0000259" key="8">
    <source>
        <dbReference type="Pfam" id="PF04290"/>
    </source>
</evidence>
<feature type="transmembrane region" description="Helical" evidence="7">
    <location>
        <begin position="68"/>
        <end position="93"/>
    </location>
</feature>
<comment type="caution">
    <text evidence="9">The sequence shown here is derived from an EMBL/GenBank/DDBJ whole genome shotgun (WGS) entry which is preliminary data.</text>
</comment>
<keyword evidence="2 7" id="KW-0813">Transport</keyword>
<comment type="function">
    <text evidence="7">Part of the tripartite ATP-independent periplasmic (TRAP) transport system.</text>
</comment>
<comment type="subunit">
    <text evidence="7">The complex comprises the extracytoplasmic solute receptor protein and the two transmembrane proteins.</text>
</comment>
<evidence type="ECO:0000256" key="1">
    <source>
        <dbReference type="ARBA" id="ARBA00004651"/>
    </source>
</evidence>
<organism evidence="9 10">
    <name type="scientific">Marinomonas arenicola</name>
    <dbReference type="NCBI Taxonomy" id="569601"/>
    <lineage>
        <taxon>Bacteria</taxon>
        <taxon>Pseudomonadati</taxon>
        <taxon>Pseudomonadota</taxon>
        <taxon>Gammaproteobacteria</taxon>
        <taxon>Oceanospirillales</taxon>
        <taxon>Oceanospirillaceae</taxon>
        <taxon>Marinomonas</taxon>
    </lineage>
</organism>
<keyword evidence="6 7" id="KW-0472">Membrane</keyword>
<feature type="transmembrane region" description="Helical" evidence="7">
    <location>
        <begin position="21"/>
        <end position="44"/>
    </location>
</feature>
<sequence length="179" mass="19946">MRFMPLTKLSTLVNVHHSEFGVAKWVTFILELVSAVVLFALMLLTCSDVVGRYALGNSVNGTTELTELALGIIVFCQVPVITLAGSNVVVDILDRVLPDWFARFSALVINTCVGIGFVFIADRIWFQAARSLRRGVVTEFLLIPVAYFVQFISIMMYVTAAILIYRALRDLLTRNKGRV</sequence>
<keyword evidence="3" id="KW-1003">Cell membrane</keyword>
<protein>
    <recommendedName>
        <fullName evidence="7">TRAP transporter small permease protein</fullName>
    </recommendedName>
</protein>
<dbReference type="EMBL" id="JBAKAR010000004">
    <property type="protein sequence ID" value="MEL0613081.1"/>
    <property type="molecule type" value="Genomic_DNA"/>
</dbReference>
<evidence type="ECO:0000256" key="3">
    <source>
        <dbReference type="ARBA" id="ARBA00022475"/>
    </source>
</evidence>
<keyword evidence="5 7" id="KW-1133">Transmembrane helix</keyword>
<name>A0ABU9G3M4_9GAMM</name>
<keyword evidence="7" id="KW-0997">Cell inner membrane</keyword>
<accession>A0ABU9G3M4</accession>
<evidence type="ECO:0000256" key="2">
    <source>
        <dbReference type="ARBA" id="ARBA00022448"/>
    </source>
</evidence>
<evidence type="ECO:0000256" key="4">
    <source>
        <dbReference type="ARBA" id="ARBA00022692"/>
    </source>
</evidence>
<keyword evidence="4 7" id="KW-0812">Transmembrane</keyword>